<dbReference type="RefSeq" id="WP_407287967.1">
    <property type="nucleotide sequence ID" value="NZ_CP147982.1"/>
</dbReference>
<keyword evidence="3" id="KW-1185">Reference proteome</keyword>
<feature type="compositionally biased region" description="Low complexity" evidence="1">
    <location>
        <begin position="26"/>
        <end position="35"/>
    </location>
</feature>
<evidence type="ECO:0000313" key="3">
    <source>
        <dbReference type="Proteomes" id="UP001626628"/>
    </source>
</evidence>
<dbReference type="EMBL" id="CP147982">
    <property type="protein sequence ID" value="WXK79603.1"/>
    <property type="molecule type" value="Genomic_DNA"/>
</dbReference>
<organism evidence="2 3">
    <name type="scientific">Streptomyces sirii</name>
    <dbReference type="NCBI Taxonomy" id="3127701"/>
    <lineage>
        <taxon>Bacteria</taxon>
        <taxon>Bacillati</taxon>
        <taxon>Actinomycetota</taxon>
        <taxon>Actinomycetes</taxon>
        <taxon>Kitasatosporales</taxon>
        <taxon>Streptomycetaceae</taxon>
        <taxon>Streptomyces</taxon>
    </lineage>
</organism>
<accession>A0ABZ2QSR4</accession>
<dbReference type="Proteomes" id="UP001626628">
    <property type="component" value="Chromosome"/>
</dbReference>
<evidence type="ECO:0000313" key="2">
    <source>
        <dbReference type="EMBL" id="WXK79603.1"/>
    </source>
</evidence>
<sequence length="56" mass="5283">MAAAATSAQVRGGLTGVARSAGGLGADAPPAASGAPHPPAGTVFRATRPHPQAAPR</sequence>
<name>A0ABZ2QSR4_9ACTN</name>
<feature type="region of interest" description="Disordered" evidence="1">
    <location>
        <begin position="17"/>
        <end position="56"/>
    </location>
</feature>
<proteinExistence type="predicted"/>
<reference evidence="2 3" key="1">
    <citation type="submission" date="2024-03" db="EMBL/GenBank/DDBJ databases">
        <title>The complete genome of Streptomyces sirii sp.nov.</title>
        <authorList>
            <person name="Zakalyukina Y.V."/>
            <person name="Belik A.R."/>
            <person name="Biryukov M.V."/>
            <person name="Baturina O.A."/>
            <person name="Kabilov M.R."/>
        </authorList>
    </citation>
    <scope>NUCLEOTIDE SEQUENCE [LARGE SCALE GENOMIC DNA]</scope>
    <source>
        <strain evidence="2 3">BP-8</strain>
    </source>
</reference>
<gene>
    <name evidence="2" type="ORF">WAB15_28370</name>
</gene>
<protein>
    <submittedName>
        <fullName evidence="2">Uncharacterized protein</fullName>
    </submittedName>
</protein>
<evidence type="ECO:0000256" key="1">
    <source>
        <dbReference type="SAM" id="MobiDB-lite"/>
    </source>
</evidence>